<name>A0ABU3L738_9FLAO</name>
<dbReference type="PANTHER" id="PTHR39426">
    <property type="entry name" value="HOMOLOGY TO DEATH-ON-CURING PROTEIN OF PHAGE P1"/>
    <property type="match status" value="1"/>
</dbReference>
<accession>A0ABU3L738</accession>
<evidence type="ECO:0000259" key="1">
    <source>
        <dbReference type="PROSITE" id="PS51459"/>
    </source>
</evidence>
<dbReference type="Pfam" id="PF02661">
    <property type="entry name" value="Fic"/>
    <property type="match status" value="1"/>
</dbReference>
<dbReference type="Gene3D" id="1.20.120.1870">
    <property type="entry name" value="Fic/DOC protein, Fido domain"/>
    <property type="match status" value="1"/>
</dbReference>
<protein>
    <submittedName>
        <fullName evidence="2">Type II toxin-antitoxin system death-on-curing family toxin</fullName>
    </submittedName>
</protein>
<evidence type="ECO:0000313" key="3">
    <source>
        <dbReference type="Proteomes" id="UP001250656"/>
    </source>
</evidence>
<dbReference type="InterPro" id="IPR003812">
    <property type="entry name" value="Fido"/>
</dbReference>
<dbReference type="EMBL" id="JAVTTP010000001">
    <property type="protein sequence ID" value="MDT7829485.1"/>
    <property type="molecule type" value="Genomic_DNA"/>
</dbReference>
<dbReference type="NCBIfam" id="TIGR01550">
    <property type="entry name" value="DOC_P1"/>
    <property type="match status" value="1"/>
</dbReference>
<dbReference type="PANTHER" id="PTHR39426:SF1">
    <property type="entry name" value="HOMOLOGY TO DEATH-ON-CURING PROTEIN OF PHAGE P1"/>
    <property type="match status" value="1"/>
</dbReference>
<sequence length="104" mass="11987">MHEVLIEKFRGTNGLKDRRDLESSLNRPYTTFDQKELYPSPIDKAAAILESILINHPFVDGNKRTGYVLMRLTLMNDGLDIEATQNDKYDFVIKSQRAKSISIR</sequence>
<proteinExistence type="predicted"/>
<reference evidence="2 3" key="1">
    <citation type="submission" date="2023-09" db="EMBL/GenBank/DDBJ databases">
        <title>Novel taxa isolated from Blanes Bay.</title>
        <authorList>
            <person name="Rey-Velasco X."/>
            <person name="Lucena T."/>
        </authorList>
    </citation>
    <scope>NUCLEOTIDE SEQUENCE [LARGE SCALE GENOMIC DNA]</scope>
    <source>
        <strain evidence="2 3">S334</strain>
    </source>
</reference>
<gene>
    <name evidence="2" type="ORF">RQM65_12480</name>
</gene>
<dbReference type="InterPro" id="IPR006440">
    <property type="entry name" value="Doc"/>
</dbReference>
<organism evidence="2 3">
    <name type="scientific">Pricia mediterranea</name>
    <dbReference type="NCBI Taxonomy" id="3076079"/>
    <lineage>
        <taxon>Bacteria</taxon>
        <taxon>Pseudomonadati</taxon>
        <taxon>Bacteroidota</taxon>
        <taxon>Flavobacteriia</taxon>
        <taxon>Flavobacteriales</taxon>
        <taxon>Flavobacteriaceae</taxon>
        <taxon>Pricia</taxon>
    </lineage>
</organism>
<comment type="caution">
    <text evidence="2">The sequence shown here is derived from an EMBL/GenBank/DDBJ whole genome shotgun (WGS) entry which is preliminary data.</text>
</comment>
<dbReference type="InterPro" id="IPR036597">
    <property type="entry name" value="Fido-like_dom_sf"/>
</dbReference>
<keyword evidence="3" id="KW-1185">Reference proteome</keyword>
<dbReference type="Proteomes" id="UP001250656">
    <property type="component" value="Unassembled WGS sequence"/>
</dbReference>
<evidence type="ECO:0000313" key="2">
    <source>
        <dbReference type="EMBL" id="MDT7829485.1"/>
    </source>
</evidence>
<feature type="domain" description="Fido" evidence="1">
    <location>
        <begin position="1"/>
        <end position="104"/>
    </location>
</feature>
<dbReference type="SUPFAM" id="SSF140931">
    <property type="entry name" value="Fic-like"/>
    <property type="match status" value="1"/>
</dbReference>
<dbReference type="PROSITE" id="PS51459">
    <property type="entry name" value="FIDO"/>
    <property type="match status" value="1"/>
</dbReference>
<dbReference type="InterPro" id="IPR053737">
    <property type="entry name" value="Type_II_TA_Toxin"/>
</dbReference>
<dbReference type="RefSeq" id="WP_314016833.1">
    <property type="nucleotide sequence ID" value="NZ_JAVTTP010000001.1"/>
</dbReference>